<gene>
    <name evidence="2" type="ORF">RchiOBHm_Chr1g0349721</name>
</gene>
<name>A0A2P6SFW5_ROSCH</name>
<keyword evidence="1" id="KW-1133">Transmembrane helix</keyword>
<evidence type="ECO:0000256" key="1">
    <source>
        <dbReference type="SAM" id="Phobius"/>
    </source>
</evidence>
<dbReference type="EMBL" id="PDCK01000039">
    <property type="protein sequence ID" value="PRQ57568.1"/>
    <property type="molecule type" value="Genomic_DNA"/>
</dbReference>
<organism evidence="2 3">
    <name type="scientific">Rosa chinensis</name>
    <name type="common">China rose</name>
    <dbReference type="NCBI Taxonomy" id="74649"/>
    <lineage>
        <taxon>Eukaryota</taxon>
        <taxon>Viridiplantae</taxon>
        <taxon>Streptophyta</taxon>
        <taxon>Embryophyta</taxon>
        <taxon>Tracheophyta</taxon>
        <taxon>Spermatophyta</taxon>
        <taxon>Magnoliopsida</taxon>
        <taxon>eudicotyledons</taxon>
        <taxon>Gunneridae</taxon>
        <taxon>Pentapetalae</taxon>
        <taxon>rosids</taxon>
        <taxon>fabids</taxon>
        <taxon>Rosales</taxon>
        <taxon>Rosaceae</taxon>
        <taxon>Rosoideae</taxon>
        <taxon>Rosoideae incertae sedis</taxon>
        <taxon>Rosa</taxon>
    </lineage>
</organism>
<dbReference type="Proteomes" id="UP000238479">
    <property type="component" value="Chromosome 1"/>
</dbReference>
<keyword evidence="3" id="KW-1185">Reference proteome</keyword>
<accession>A0A2P6SFW5</accession>
<reference evidence="2 3" key="1">
    <citation type="journal article" date="2018" name="Nat. Genet.">
        <title>The Rosa genome provides new insights in the design of modern roses.</title>
        <authorList>
            <person name="Bendahmane M."/>
        </authorList>
    </citation>
    <scope>NUCLEOTIDE SEQUENCE [LARGE SCALE GENOMIC DNA]</scope>
    <source>
        <strain evidence="3">cv. Old Blush</strain>
    </source>
</reference>
<keyword evidence="1" id="KW-0812">Transmembrane</keyword>
<evidence type="ECO:0000313" key="2">
    <source>
        <dbReference type="EMBL" id="PRQ57568.1"/>
    </source>
</evidence>
<protein>
    <submittedName>
        <fullName evidence="2">Uncharacterized protein</fullName>
    </submittedName>
</protein>
<sequence>MDIVKAITSSFEKGCWGTKSPKSLKQVHSGAAHLCMKFMEDCYIPLFMILSSFLYWFSFKCDAFKAMYVIEYLFLNIYRC</sequence>
<dbReference type="Gramene" id="PRQ57568">
    <property type="protein sequence ID" value="PRQ57568"/>
    <property type="gene ID" value="RchiOBHm_Chr1g0349721"/>
</dbReference>
<evidence type="ECO:0000313" key="3">
    <source>
        <dbReference type="Proteomes" id="UP000238479"/>
    </source>
</evidence>
<proteinExistence type="predicted"/>
<feature type="transmembrane region" description="Helical" evidence="1">
    <location>
        <begin position="42"/>
        <end position="59"/>
    </location>
</feature>
<keyword evidence="1" id="KW-0472">Membrane</keyword>
<comment type="caution">
    <text evidence="2">The sequence shown here is derived from an EMBL/GenBank/DDBJ whole genome shotgun (WGS) entry which is preliminary data.</text>
</comment>
<dbReference type="AlphaFoldDB" id="A0A2P6SFW5"/>